<dbReference type="Pfam" id="PF00873">
    <property type="entry name" value="ACR_tran"/>
    <property type="match status" value="1"/>
</dbReference>
<dbReference type="SUPFAM" id="SSF82693">
    <property type="entry name" value="Multidrug efflux transporter AcrB pore domain, PN1, PN2, PC1 and PC2 subdomains"/>
    <property type="match status" value="2"/>
</dbReference>
<dbReference type="PANTHER" id="PTHR32063">
    <property type="match status" value="1"/>
</dbReference>
<evidence type="ECO:0000313" key="10">
    <source>
        <dbReference type="Proteomes" id="UP000231843"/>
    </source>
</evidence>
<keyword evidence="3" id="KW-0813">Transport</keyword>
<evidence type="ECO:0000256" key="7">
    <source>
        <dbReference type="ARBA" id="ARBA00023136"/>
    </source>
</evidence>
<evidence type="ECO:0000256" key="8">
    <source>
        <dbReference type="SAM" id="Phobius"/>
    </source>
</evidence>
<sequence length="1090" mass="119330">MIEKLVELSIRKKGTVLIIGAVFCIIGLFNAFKLPIDAVPDVTNVQVTAVTSSPGLTPFEVEQFITYPIELELNGIPGAKEIRSISRAGVSSVSVIFEDGTDIWFARQLVNERLKIVGGQIPPEYGSPELAPVATALGDIYEFTLSSDQHSPTELRSYIDWDLSRKLKSVPGVIEVNTLGGTLKQYQVLIDPKRLAAHNLTVTEILDDIKAANFNTGGGYVQKGEEQLVIRGEGQFGGIEELRRVAVRTSADGIPLLLGQIAKVEEGPALRFGIATQKGKEVVAATVIMLLGQNSRDVVDRVREKVNEVKPTLPKGMKLEPFYDRSEFINRALKTVFMNLSEGAVLVFLALVLTLGTAKGGALVAAAIPVSMLVAVIFMRQLGVVGNLMSLGALDFGLLVDGSIVMLESVLAGFYLGRKNFDRPMNEEELRIATENIISDRCKRVAKAAAFSVAIIMLVYLPLMVLEGVEGRMFRPMAITVALALASALIFSVTIFPASLAYAYKRPFIHKAHAWEKIEEYYIKLLEWGWVRKKQIILFSVGIIVFSFLSGNFLGSEFLPRIDEGELEIDAKRLPSTAIDYSRDLNIEIEEVLSGFPEIASVVSRVGRGESAAEPLGTEETSVMVKLKPKDEWVNADSREELMDKIKNKLIAEVPSTYFSMSQPIENRVNSLLTGSKADVVVKIYGDDLKTIKSIGDKIASTMQKVQGTGDLRVQRVLGLPMLQINTNYDRMARYGVSASEILRTVEMMRVGAKAGKIFEGMRRYDLVLRLDLEADDLPEVANIPIMTASGNTIPLGQVADIEVLDSAAAIYREALKRRIFVEVNIRGRDLVGYINEAKEKVQPIADSLPPGYEIEWGGQFDNFVRAKNRLILVVPVALAIIFFMLMAAFNSVYYALGVFAVVPLATAGGILGLVLRGLPFSIPAAVGFIAVSGIAVLNGVVYASTLKEEIQLGKRIEDAVISAGILSLRPVLTTEFIAAIGFLPMAISSMAGAEVQRPLATVVIAGVLVATALSRLVLPIVMETLLGWDEARIKRNEEIRRKKESTYIRIDIGEHHSTAMVEHHSEVLIDENGHEPELIKKKGPGKKRK</sequence>
<dbReference type="Gene3D" id="3.30.70.1440">
    <property type="entry name" value="Multidrug efflux transporter AcrB pore domain"/>
    <property type="match status" value="1"/>
</dbReference>
<feature type="transmembrane region" description="Helical" evidence="8">
    <location>
        <begin position="336"/>
        <end position="355"/>
    </location>
</feature>
<keyword evidence="5 8" id="KW-0812">Transmembrane</keyword>
<feature type="transmembrane region" description="Helical" evidence="8">
    <location>
        <begin position="1000"/>
        <end position="1019"/>
    </location>
</feature>
<dbReference type="OrthoDB" id="9758757at2"/>
<evidence type="ECO:0000256" key="4">
    <source>
        <dbReference type="ARBA" id="ARBA00022475"/>
    </source>
</evidence>
<dbReference type="InterPro" id="IPR004763">
    <property type="entry name" value="CusA-like"/>
</dbReference>
<dbReference type="PANTHER" id="PTHR32063:SF24">
    <property type="entry name" value="CATION EFFLUX SYSTEM (ACRB_ACRD_ACRF FAMILY)"/>
    <property type="match status" value="1"/>
</dbReference>
<comment type="caution">
    <text evidence="9">The sequence shown here is derived from an EMBL/GenBank/DDBJ whole genome shotgun (WGS) entry which is preliminary data.</text>
</comment>
<protein>
    <submittedName>
        <fullName evidence="9">CusA/CzcA family heavy metal efflux RND transporter</fullName>
    </submittedName>
</protein>
<comment type="similarity">
    <text evidence="2">Belongs to the resistance-nodulation-cell division (RND) (TC 2.A.6) family.</text>
</comment>
<feature type="transmembrane region" description="Helical" evidence="8">
    <location>
        <begin position="922"/>
        <end position="946"/>
    </location>
</feature>
<feature type="transmembrane region" description="Helical" evidence="8">
    <location>
        <begin position="536"/>
        <end position="554"/>
    </location>
</feature>
<evidence type="ECO:0000256" key="6">
    <source>
        <dbReference type="ARBA" id="ARBA00022989"/>
    </source>
</evidence>
<feature type="transmembrane region" description="Helical" evidence="8">
    <location>
        <begin position="871"/>
        <end position="890"/>
    </location>
</feature>
<feature type="transmembrane region" description="Helical" evidence="8">
    <location>
        <begin position="396"/>
        <end position="416"/>
    </location>
</feature>
<dbReference type="Gene3D" id="3.30.2090.10">
    <property type="entry name" value="Multidrug efflux transporter AcrB TolC docking domain, DN and DC subdomains"/>
    <property type="match status" value="2"/>
</dbReference>
<keyword evidence="4" id="KW-1003">Cell membrane</keyword>
<feature type="transmembrane region" description="Helical" evidence="8">
    <location>
        <begin position="362"/>
        <end position="384"/>
    </location>
</feature>
<dbReference type="Gene3D" id="3.30.70.1430">
    <property type="entry name" value="Multidrug efflux transporter AcrB pore domain"/>
    <property type="match status" value="2"/>
</dbReference>
<evidence type="ECO:0000313" key="9">
    <source>
        <dbReference type="EMBL" id="PJZ77424.1"/>
    </source>
</evidence>
<evidence type="ECO:0000256" key="3">
    <source>
        <dbReference type="ARBA" id="ARBA00022448"/>
    </source>
</evidence>
<feature type="transmembrane region" description="Helical" evidence="8">
    <location>
        <begin position="14"/>
        <end position="32"/>
    </location>
</feature>
<feature type="transmembrane region" description="Helical" evidence="8">
    <location>
        <begin position="478"/>
        <end position="504"/>
    </location>
</feature>
<dbReference type="InterPro" id="IPR001036">
    <property type="entry name" value="Acrflvin-R"/>
</dbReference>
<feature type="transmembrane region" description="Helical" evidence="8">
    <location>
        <begin position="448"/>
        <end position="466"/>
    </location>
</feature>
<comment type="subcellular location">
    <subcellularLocation>
        <location evidence="1">Cell membrane</location>
        <topology evidence="1">Multi-pass membrane protein</topology>
    </subcellularLocation>
</comment>
<dbReference type="Gene3D" id="1.20.1640.10">
    <property type="entry name" value="Multidrug efflux transporter AcrB transmembrane domain"/>
    <property type="match status" value="2"/>
</dbReference>
<evidence type="ECO:0000256" key="5">
    <source>
        <dbReference type="ARBA" id="ARBA00022692"/>
    </source>
</evidence>
<feature type="transmembrane region" description="Helical" evidence="8">
    <location>
        <begin position="967"/>
        <end position="988"/>
    </location>
</feature>
<dbReference type="NCBIfam" id="TIGR00914">
    <property type="entry name" value="2A0601"/>
    <property type="match status" value="1"/>
</dbReference>
<dbReference type="GO" id="GO:0042910">
    <property type="term" value="F:xenobiotic transmembrane transporter activity"/>
    <property type="evidence" value="ECO:0007669"/>
    <property type="project" value="TreeGrafter"/>
</dbReference>
<name>A0A2M9ZZC5_9LEPT</name>
<dbReference type="SUPFAM" id="SSF82866">
    <property type="entry name" value="Multidrug efflux transporter AcrB transmembrane domain"/>
    <property type="match status" value="2"/>
</dbReference>
<keyword evidence="10" id="KW-1185">Reference proteome</keyword>
<dbReference type="InterPro" id="IPR027463">
    <property type="entry name" value="AcrB_DN_DC_subdom"/>
</dbReference>
<dbReference type="SUPFAM" id="SSF82714">
    <property type="entry name" value="Multidrug efflux transporter AcrB TolC docking domain, DN and DC subdomains"/>
    <property type="match status" value="2"/>
</dbReference>
<keyword evidence="7 8" id="KW-0472">Membrane</keyword>
<keyword evidence="6 8" id="KW-1133">Transmembrane helix</keyword>
<dbReference type="GO" id="GO:0005886">
    <property type="term" value="C:plasma membrane"/>
    <property type="evidence" value="ECO:0007669"/>
    <property type="project" value="UniProtKB-SubCell"/>
</dbReference>
<proteinExistence type="inferred from homology"/>
<evidence type="ECO:0000256" key="2">
    <source>
        <dbReference type="ARBA" id="ARBA00010942"/>
    </source>
</evidence>
<dbReference type="PRINTS" id="PR00702">
    <property type="entry name" value="ACRIFLAVINRP"/>
</dbReference>
<dbReference type="AlphaFoldDB" id="A0A2M9ZZC5"/>
<organism evidence="9 10">
    <name type="scientific">Leptospira neocaledonica</name>
    <dbReference type="NCBI Taxonomy" id="2023192"/>
    <lineage>
        <taxon>Bacteria</taxon>
        <taxon>Pseudomonadati</taxon>
        <taxon>Spirochaetota</taxon>
        <taxon>Spirochaetia</taxon>
        <taxon>Leptospirales</taxon>
        <taxon>Leptospiraceae</taxon>
        <taxon>Leptospira</taxon>
    </lineage>
</organism>
<dbReference type="Proteomes" id="UP000231843">
    <property type="component" value="Unassembled WGS sequence"/>
</dbReference>
<feature type="transmembrane region" description="Helical" evidence="8">
    <location>
        <begin position="897"/>
        <end position="916"/>
    </location>
</feature>
<reference evidence="9 10" key="1">
    <citation type="submission" date="2017-07" db="EMBL/GenBank/DDBJ databases">
        <title>Leptospira spp. isolated from tropical soils.</title>
        <authorList>
            <person name="Thibeaux R."/>
            <person name="Iraola G."/>
            <person name="Ferres I."/>
            <person name="Bierque E."/>
            <person name="Girault D."/>
            <person name="Soupe-Gilbert M.-E."/>
            <person name="Picardeau M."/>
            <person name="Goarant C."/>
        </authorList>
    </citation>
    <scope>NUCLEOTIDE SEQUENCE [LARGE SCALE GENOMIC DNA]</scope>
    <source>
        <strain evidence="9 10">ES4-C-A1</strain>
    </source>
</reference>
<dbReference type="RefSeq" id="WP_100767975.1">
    <property type="nucleotide sequence ID" value="NZ_NPEA01000004.1"/>
</dbReference>
<evidence type="ECO:0000256" key="1">
    <source>
        <dbReference type="ARBA" id="ARBA00004651"/>
    </source>
</evidence>
<dbReference type="EMBL" id="NPEA01000004">
    <property type="protein sequence ID" value="PJZ77424.1"/>
    <property type="molecule type" value="Genomic_DNA"/>
</dbReference>
<gene>
    <name evidence="9" type="ORF">CH365_07495</name>
</gene>
<dbReference type="GO" id="GO:0008324">
    <property type="term" value="F:monoatomic cation transmembrane transporter activity"/>
    <property type="evidence" value="ECO:0007669"/>
    <property type="project" value="InterPro"/>
</dbReference>
<accession>A0A2M9ZZC5</accession>
<dbReference type="Gene3D" id="3.30.70.1320">
    <property type="entry name" value="Multidrug efflux transporter AcrB pore domain like"/>
    <property type="match status" value="1"/>
</dbReference>